<evidence type="ECO:0000313" key="1">
    <source>
        <dbReference type="EMBL" id="CAB4152248.1"/>
    </source>
</evidence>
<reference evidence="1" key="1">
    <citation type="submission" date="2020-04" db="EMBL/GenBank/DDBJ databases">
        <authorList>
            <person name="Chiriac C."/>
            <person name="Salcher M."/>
            <person name="Ghai R."/>
            <person name="Kavagutti S V."/>
        </authorList>
    </citation>
    <scope>NUCLEOTIDE SEQUENCE</scope>
</reference>
<name>A0A6J5N0J3_9CAUD</name>
<protein>
    <submittedName>
        <fullName evidence="1">Uncharacterized protein</fullName>
    </submittedName>
</protein>
<dbReference type="EMBL" id="LR796575">
    <property type="protein sequence ID" value="CAB4152248.1"/>
    <property type="molecule type" value="Genomic_DNA"/>
</dbReference>
<gene>
    <name evidence="1" type="ORF">UFOVP617_5</name>
</gene>
<organism evidence="1">
    <name type="scientific">uncultured Caudovirales phage</name>
    <dbReference type="NCBI Taxonomy" id="2100421"/>
    <lineage>
        <taxon>Viruses</taxon>
        <taxon>Duplodnaviria</taxon>
        <taxon>Heunggongvirae</taxon>
        <taxon>Uroviricota</taxon>
        <taxon>Caudoviricetes</taxon>
        <taxon>Peduoviridae</taxon>
        <taxon>Maltschvirus</taxon>
        <taxon>Maltschvirus maltsch</taxon>
    </lineage>
</organism>
<accession>A0A6J5N0J3</accession>
<proteinExistence type="predicted"/>
<sequence>MIPIVIPILCHNEETIVLADLDIDCDYRQLTEVDFMFFTIDFACRYEKQGRQFTEIVSGEDSFVSSLTFEKFQDIVRKTVMYGKSN</sequence>